<organism evidence="5 6">
    <name type="scientific">Mizuhopecten yessoensis</name>
    <name type="common">Japanese scallop</name>
    <name type="synonym">Patinopecten yessoensis</name>
    <dbReference type="NCBI Taxonomy" id="6573"/>
    <lineage>
        <taxon>Eukaryota</taxon>
        <taxon>Metazoa</taxon>
        <taxon>Spiralia</taxon>
        <taxon>Lophotrochozoa</taxon>
        <taxon>Mollusca</taxon>
        <taxon>Bivalvia</taxon>
        <taxon>Autobranchia</taxon>
        <taxon>Pteriomorphia</taxon>
        <taxon>Pectinida</taxon>
        <taxon>Pectinoidea</taxon>
        <taxon>Pectinidae</taxon>
        <taxon>Mizuhopecten</taxon>
    </lineage>
</organism>
<sequence>MKIKLGFGKSMPTNCIWLDNLAETVSESFLCRQFSRYGNVSHGIIDKNGGKALVFFTNIDAAQFALNEMRNRILNGKKIMTDFASRDCQNRFFEKMEKSGQLQPGQRPDERRGWINSRPQGAEGGQWSDGGTVGPSGTGGATPAAVATGGRTRGNFRPFGNNRRMRGYHRGGTASFRGRGQGFNKENFTEEGFRRQRCVAKSQL</sequence>
<dbReference type="PANTHER" id="PTHR23189">
    <property type="entry name" value="RNA RECOGNITION MOTIF-CONTAINING"/>
    <property type="match status" value="1"/>
</dbReference>
<comment type="caution">
    <text evidence="5">The sequence shown here is derived from an EMBL/GenBank/DDBJ whole genome shotgun (WGS) entry which is preliminary data.</text>
</comment>
<dbReference type="Pfam" id="PF00076">
    <property type="entry name" value="RRM_1"/>
    <property type="match status" value="1"/>
</dbReference>
<dbReference type="InterPro" id="IPR035979">
    <property type="entry name" value="RBD_domain_sf"/>
</dbReference>
<dbReference type="Gene3D" id="3.30.70.330">
    <property type="match status" value="1"/>
</dbReference>
<dbReference type="GO" id="GO:0003723">
    <property type="term" value="F:RNA binding"/>
    <property type="evidence" value="ECO:0007669"/>
    <property type="project" value="UniProtKB-UniRule"/>
</dbReference>
<feature type="compositionally biased region" description="Low complexity" evidence="3">
    <location>
        <begin position="141"/>
        <end position="162"/>
    </location>
</feature>
<evidence type="ECO:0000256" key="2">
    <source>
        <dbReference type="PROSITE-ProRule" id="PRU00176"/>
    </source>
</evidence>
<dbReference type="SMART" id="SM00360">
    <property type="entry name" value="RRM"/>
    <property type="match status" value="1"/>
</dbReference>
<dbReference type="SUPFAM" id="SSF54928">
    <property type="entry name" value="RNA-binding domain, RBD"/>
    <property type="match status" value="1"/>
</dbReference>
<keyword evidence="1 2" id="KW-0694">RNA-binding</keyword>
<gene>
    <name evidence="5" type="ORF">KP79_PYT03335</name>
</gene>
<feature type="compositionally biased region" description="Gly residues" evidence="3">
    <location>
        <begin position="122"/>
        <end position="140"/>
    </location>
</feature>
<evidence type="ECO:0000259" key="4">
    <source>
        <dbReference type="PROSITE" id="PS50102"/>
    </source>
</evidence>
<keyword evidence="6" id="KW-1185">Reference proteome</keyword>
<protein>
    <submittedName>
        <fullName evidence="5">Protein split end</fullName>
    </submittedName>
</protein>
<proteinExistence type="predicted"/>
<reference evidence="5 6" key="1">
    <citation type="journal article" date="2017" name="Nat. Ecol. Evol.">
        <title>Scallop genome provides insights into evolution of bilaterian karyotype and development.</title>
        <authorList>
            <person name="Wang S."/>
            <person name="Zhang J."/>
            <person name="Jiao W."/>
            <person name="Li J."/>
            <person name="Xun X."/>
            <person name="Sun Y."/>
            <person name="Guo X."/>
            <person name="Huan P."/>
            <person name="Dong B."/>
            <person name="Zhang L."/>
            <person name="Hu X."/>
            <person name="Sun X."/>
            <person name="Wang J."/>
            <person name="Zhao C."/>
            <person name="Wang Y."/>
            <person name="Wang D."/>
            <person name="Huang X."/>
            <person name="Wang R."/>
            <person name="Lv J."/>
            <person name="Li Y."/>
            <person name="Zhang Z."/>
            <person name="Liu B."/>
            <person name="Lu W."/>
            <person name="Hui Y."/>
            <person name="Liang J."/>
            <person name="Zhou Z."/>
            <person name="Hou R."/>
            <person name="Li X."/>
            <person name="Liu Y."/>
            <person name="Li H."/>
            <person name="Ning X."/>
            <person name="Lin Y."/>
            <person name="Zhao L."/>
            <person name="Xing Q."/>
            <person name="Dou J."/>
            <person name="Li Y."/>
            <person name="Mao J."/>
            <person name="Guo H."/>
            <person name="Dou H."/>
            <person name="Li T."/>
            <person name="Mu C."/>
            <person name="Jiang W."/>
            <person name="Fu Q."/>
            <person name="Fu X."/>
            <person name="Miao Y."/>
            <person name="Liu J."/>
            <person name="Yu Q."/>
            <person name="Li R."/>
            <person name="Liao H."/>
            <person name="Li X."/>
            <person name="Kong Y."/>
            <person name="Jiang Z."/>
            <person name="Chourrout D."/>
            <person name="Li R."/>
            <person name="Bao Z."/>
        </authorList>
    </citation>
    <scope>NUCLEOTIDE SEQUENCE [LARGE SCALE GENOMIC DNA]</scope>
    <source>
        <strain evidence="5 6">PY_sf001</strain>
    </source>
</reference>
<evidence type="ECO:0000313" key="5">
    <source>
        <dbReference type="EMBL" id="OWF34645.1"/>
    </source>
</evidence>
<dbReference type="Proteomes" id="UP000242188">
    <property type="component" value="Unassembled WGS sequence"/>
</dbReference>
<dbReference type="AlphaFoldDB" id="A0A210PDR8"/>
<feature type="domain" description="RRM" evidence="4">
    <location>
        <begin position="14"/>
        <end position="86"/>
    </location>
</feature>
<accession>A0A210PDR8</accession>
<feature type="region of interest" description="Disordered" evidence="3">
    <location>
        <begin position="96"/>
        <end position="188"/>
    </location>
</feature>
<name>A0A210PDR8_MIZYE</name>
<evidence type="ECO:0000313" key="6">
    <source>
        <dbReference type="Proteomes" id="UP000242188"/>
    </source>
</evidence>
<evidence type="ECO:0000256" key="3">
    <source>
        <dbReference type="SAM" id="MobiDB-lite"/>
    </source>
</evidence>
<dbReference type="InterPro" id="IPR000504">
    <property type="entry name" value="RRM_dom"/>
</dbReference>
<dbReference type="EMBL" id="NEDP02076776">
    <property type="protein sequence ID" value="OWF34645.1"/>
    <property type="molecule type" value="Genomic_DNA"/>
</dbReference>
<evidence type="ECO:0000256" key="1">
    <source>
        <dbReference type="ARBA" id="ARBA00022884"/>
    </source>
</evidence>
<dbReference type="STRING" id="6573.A0A210PDR8"/>
<dbReference type="InterPro" id="IPR012677">
    <property type="entry name" value="Nucleotide-bd_a/b_plait_sf"/>
</dbReference>
<dbReference type="PROSITE" id="PS50102">
    <property type="entry name" value="RRM"/>
    <property type="match status" value="1"/>
</dbReference>
<dbReference type="OrthoDB" id="6407164at2759"/>